<keyword evidence="3" id="KW-1185">Reference proteome</keyword>
<dbReference type="SUPFAM" id="SSF49899">
    <property type="entry name" value="Concanavalin A-like lectins/glucanases"/>
    <property type="match status" value="1"/>
</dbReference>
<dbReference type="PANTHER" id="PTHR42800:SF1">
    <property type="entry name" value="EXOINULINASE INUD (AFU_ORTHOLOGUE AFUA_5G00480)"/>
    <property type="match status" value="1"/>
</dbReference>
<dbReference type="Gene3D" id="2.60.120.560">
    <property type="entry name" value="Exo-inulinase, domain 1"/>
    <property type="match status" value="1"/>
</dbReference>
<dbReference type="AlphaFoldDB" id="A0A841ET87"/>
<evidence type="ECO:0000259" key="1">
    <source>
        <dbReference type="Pfam" id="PF08244"/>
    </source>
</evidence>
<accession>A0A841ET87</accession>
<feature type="domain" description="Glycosyl hydrolase family 32 C-terminal" evidence="1">
    <location>
        <begin position="38"/>
        <end position="181"/>
    </location>
</feature>
<dbReference type="GO" id="GO:0004575">
    <property type="term" value="F:sucrose alpha-glucosidase activity"/>
    <property type="evidence" value="ECO:0007669"/>
    <property type="project" value="TreeGrafter"/>
</dbReference>
<organism evidence="2 3">
    <name type="scientific">Arcicella rosea</name>
    <dbReference type="NCBI Taxonomy" id="502909"/>
    <lineage>
        <taxon>Bacteria</taxon>
        <taxon>Pseudomonadati</taxon>
        <taxon>Bacteroidota</taxon>
        <taxon>Cytophagia</taxon>
        <taxon>Cytophagales</taxon>
        <taxon>Flectobacillaceae</taxon>
        <taxon>Arcicella</taxon>
    </lineage>
</organism>
<dbReference type="InterPro" id="IPR013320">
    <property type="entry name" value="ConA-like_dom_sf"/>
</dbReference>
<evidence type="ECO:0000313" key="2">
    <source>
        <dbReference type="EMBL" id="MBB6005574.1"/>
    </source>
</evidence>
<dbReference type="EMBL" id="JACHKT010000050">
    <property type="protein sequence ID" value="MBB6005574.1"/>
    <property type="molecule type" value="Genomic_DNA"/>
</dbReference>
<reference evidence="2 3" key="1">
    <citation type="submission" date="2020-08" db="EMBL/GenBank/DDBJ databases">
        <title>Functional genomics of gut bacteria from endangered species of beetles.</title>
        <authorList>
            <person name="Carlos-Shanley C."/>
        </authorList>
    </citation>
    <scope>NUCLEOTIDE SEQUENCE [LARGE SCALE GENOMIC DNA]</scope>
    <source>
        <strain evidence="2 3">S00070</strain>
    </source>
</reference>
<dbReference type="RefSeq" id="WP_184137514.1">
    <property type="nucleotide sequence ID" value="NZ_JACHKT010000050.1"/>
</dbReference>
<dbReference type="Proteomes" id="UP000524404">
    <property type="component" value="Unassembled WGS sequence"/>
</dbReference>
<dbReference type="GO" id="GO:0005737">
    <property type="term" value="C:cytoplasm"/>
    <property type="evidence" value="ECO:0007669"/>
    <property type="project" value="TreeGrafter"/>
</dbReference>
<protein>
    <submittedName>
        <fullName evidence="2">Sucrose-6-phosphate hydrolase SacC (GH32 family)</fullName>
    </submittedName>
</protein>
<name>A0A841ET87_9BACT</name>
<dbReference type="Pfam" id="PF08244">
    <property type="entry name" value="Glyco_hydro_32C"/>
    <property type="match status" value="1"/>
</dbReference>
<evidence type="ECO:0000313" key="3">
    <source>
        <dbReference type="Proteomes" id="UP000524404"/>
    </source>
</evidence>
<gene>
    <name evidence="2" type="ORF">HNP25_004248</name>
</gene>
<dbReference type="InterPro" id="IPR013189">
    <property type="entry name" value="Glyco_hydro_32_C"/>
</dbReference>
<comment type="caution">
    <text evidence="2">The sequence shown here is derived from an EMBL/GenBank/DDBJ whole genome shotgun (WGS) entry which is preliminary data.</text>
</comment>
<sequence length="191" mass="22114">MKILAILLLINCSVLGQNIAFDSLIPKQTYRYFEKKDFVVSKEKQLNGSELFSKNNYLIEAELLCKSARNFGFKVTQLKDKENPNKVLEELVLGYNVHQKHLYIDRIKSSKPSVKDLIVPLKLVNKRVKMQIIVSKDYVRFFANNNEVMLADSIAPSSEAVMFSIFTKHRKVKVESLKIWDLEQPPLNKHD</sequence>
<keyword evidence="2" id="KW-0378">Hydrolase</keyword>
<dbReference type="PANTHER" id="PTHR42800">
    <property type="entry name" value="EXOINULINASE INUD (AFU_ORTHOLOGUE AFUA_5G00480)"/>
    <property type="match status" value="1"/>
</dbReference>
<dbReference type="GO" id="GO:0005987">
    <property type="term" value="P:sucrose catabolic process"/>
    <property type="evidence" value="ECO:0007669"/>
    <property type="project" value="TreeGrafter"/>
</dbReference>
<proteinExistence type="predicted"/>